<dbReference type="Proteomes" id="UP000183853">
    <property type="component" value="Unassembled WGS sequence"/>
</dbReference>
<comment type="caution">
    <text evidence="1">The sequence shown here is derived from an EMBL/GenBank/DDBJ whole genome shotgun (WGS) entry which is preliminary data.</text>
</comment>
<dbReference type="Pfam" id="PF05947">
    <property type="entry name" value="T6SS_TssF"/>
    <property type="match status" value="1"/>
</dbReference>
<name>A0AB37ZMK2_PSESX</name>
<organism evidence="1 2">
    <name type="scientific">Pseudomonas syringae</name>
    <dbReference type="NCBI Taxonomy" id="317"/>
    <lineage>
        <taxon>Bacteria</taxon>
        <taxon>Pseudomonadati</taxon>
        <taxon>Pseudomonadota</taxon>
        <taxon>Gammaproteobacteria</taxon>
        <taxon>Pseudomonadales</taxon>
        <taxon>Pseudomonadaceae</taxon>
        <taxon>Pseudomonas</taxon>
    </lineage>
</organism>
<dbReference type="NCBIfam" id="TIGR03359">
    <property type="entry name" value="VI_chp_6"/>
    <property type="match status" value="1"/>
</dbReference>
<sequence>MSKFFPSRSGAPIIYRFYTQIFHYRFTTGQVERTVSFNHYYQEELTALRESGRRFSERNPALAPFLGQAGQDPDVERLLEGVAFLTGRLRQKLDEDLPELTHSLMQLLWPNYLRPLPSVSMLQFDALDGSGPGFVVERATPVESEPVNDQVCHFRTCFATQVLPLKLTHLYCSSSGGGTTLKLCLAINGDSHLGEVKFSQLRLHLAGERRISQAIYFAMMQKLKGITLLPLDAMGDPLLTSSGKAIELIIPVEHVKPVGFAEEESLIPYPLNTFRGYRYLQEYFFFPEKFLFVDVLGLDVIHSLTDDLLKRACGLQLVFDVQGKDMQPLRPTLENIKLYCTPVVNLFKQDALPILADARQDEYLLIPAHYAHGGCGVYSVDKVVGWQPGGLGYQNYVPFESFEHDAAVDVDSNSPYYSVRHRTSIQHKGLDTFLSFGLRAGRTDETMSIEMTCTNGDLPWQIKAGGLCKPCEGTPDFLRFRNISPATKTFAPPMDGDFFWRVISNMSLNYLSLENIEALKVILETYDLPRYYDSQAEKVSKHLLGGLKSIRHQHIDCLHDGLPVRGVRTELTVEPDGFAGEGSLFLFASVLNEFFALYASLNSFHELHVKSTQGGGYEWAPRMGMQPLL</sequence>
<dbReference type="EMBL" id="FNHM01000006">
    <property type="protein sequence ID" value="SDN10371.1"/>
    <property type="molecule type" value="Genomic_DNA"/>
</dbReference>
<proteinExistence type="predicted"/>
<evidence type="ECO:0000313" key="2">
    <source>
        <dbReference type="Proteomes" id="UP000183853"/>
    </source>
</evidence>
<dbReference type="AlphaFoldDB" id="A0AB37ZMK2"/>
<gene>
    <name evidence="1" type="ORF">SAMN05444505_1069</name>
</gene>
<protein>
    <submittedName>
        <fullName evidence="1">Type VI secretion system protein ImpG</fullName>
    </submittedName>
</protein>
<accession>A0AB37ZMK2</accession>
<dbReference type="PANTHER" id="PTHR35370">
    <property type="entry name" value="CYTOPLASMIC PROTEIN-RELATED-RELATED"/>
    <property type="match status" value="1"/>
</dbReference>
<dbReference type="InterPro" id="IPR010272">
    <property type="entry name" value="T6SS_TssF"/>
</dbReference>
<dbReference type="PIRSF" id="PIRSF028304">
    <property type="entry name" value="UCP028304"/>
    <property type="match status" value="1"/>
</dbReference>
<dbReference type="PANTHER" id="PTHR35370:SF4">
    <property type="entry name" value="TYPE VI SECRETION SYSTEM BASEPLATE SUBUNIT TSSF"/>
    <property type="match status" value="1"/>
</dbReference>
<evidence type="ECO:0000313" key="1">
    <source>
        <dbReference type="EMBL" id="SDN10371.1"/>
    </source>
</evidence>
<reference evidence="1 2" key="1">
    <citation type="submission" date="2016-10" db="EMBL/GenBank/DDBJ databases">
        <authorList>
            <person name="Varghese N."/>
            <person name="Submissions S."/>
        </authorList>
    </citation>
    <scope>NUCLEOTIDE SEQUENCE [LARGE SCALE GENOMIC DNA]</scope>
    <source>
        <strain evidence="1 2">BS2122</strain>
    </source>
</reference>